<dbReference type="Proteomes" id="UP001281003">
    <property type="component" value="Unassembled WGS sequence"/>
</dbReference>
<comment type="caution">
    <text evidence="2">The sequence shown here is derived from an EMBL/GenBank/DDBJ whole genome shotgun (WGS) entry which is preliminary data.</text>
</comment>
<reference evidence="2" key="1">
    <citation type="journal article" date="2023" name="Mol. Phylogenet. Evol.">
        <title>Genome-scale phylogeny and comparative genomics of the fungal order Sordariales.</title>
        <authorList>
            <person name="Hensen N."/>
            <person name="Bonometti L."/>
            <person name="Westerberg I."/>
            <person name="Brannstrom I.O."/>
            <person name="Guillou S."/>
            <person name="Cros-Aarteil S."/>
            <person name="Calhoun S."/>
            <person name="Haridas S."/>
            <person name="Kuo A."/>
            <person name="Mondo S."/>
            <person name="Pangilinan J."/>
            <person name="Riley R."/>
            <person name="LaButti K."/>
            <person name="Andreopoulos B."/>
            <person name="Lipzen A."/>
            <person name="Chen C."/>
            <person name="Yan M."/>
            <person name="Daum C."/>
            <person name="Ng V."/>
            <person name="Clum A."/>
            <person name="Steindorff A."/>
            <person name="Ohm R.A."/>
            <person name="Martin F."/>
            <person name="Silar P."/>
            <person name="Natvig D.O."/>
            <person name="Lalanne C."/>
            <person name="Gautier V."/>
            <person name="Ament-Velasquez S.L."/>
            <person name="Kruys A."/>
            <person name="Hutchinson M.I."/>
            <person name="Powell A.J."/>
            <person name="Barry K."/>
            <person name="Miller A.N."/>
            <person name="Grigoriev I.V."/>
            <person name="Debuchy R."/>
            <person name="Gladieux P."/>
            <person name="Hiltunen Thoren M."/>
            <person name="Johannesson H."/>
        </authorList>
    </citation>
    <scope>NUCLEOTIDE SEQUENCE</scope>
    <source>
        <strain evidence="2">FGSC 1904</strain>
    </source>
</reference>
<sequence>MFPTPASRIAVSSGGVPSGASSSPRLRHPRLTLFTLSLVGLGATFKYVSTTIRNNELAQKSSPGSRFYVSVDRSGGGI</sequence>
<name>A0AAE0PET2_SORBR</name>
<evidence type="ECO:0000313" key="2">
    <source>
        <dbReference type="EMBL" id="KAK3398190.1"/>
    </source>
</evidence>
<gene>
    <name evidence="2" type="ORF">B0T20DRAFT_352745</name>
</gene>
<evidence type="ECO:0000256" key="1">
    <source>
        <dbReference type="SAM" id="MobiDB-lite"/>
    </source>
</evidence>
<reference evidence="2" key="2">
    <citation type="submission" date="2023-07" db="EMBL/GenBank/DDBJ databases">
        <authorList>
            <consortium name="Lawrence Berkeley National Laboratory"/>
            <person name="Haridas S."/>
            <person name="Hensen N."/>
            <person name="Bonometti L."/>
            <person name="Westerberg I."/>
            <person name="Brannstrom I.O."/>
            <person name="Guillou S."/>
            <person name="Cros-Aarteil S."/>
            <person name="Calhoun S."/>
            <person name="Kuo A."/>
            <person name="Mondo S."/>
            <person name="Pangilinan J."/>
            <person name="Riley R."/>
            <person name="LaButti K."/>
            <person name="Andreopoulos B."/>
            <person name="Lipzen A."/>
            <person name="Chen C."/>
            <person name="Yanf M."/>
            <person name="Daum C."/>
            <person name="Ng V."/>
            <person name="Clum A."/>
            <person name="Steindorff A."/>
            <person name="Ohm R."/>
            <person name="Martin F."/>
            <person name="Silar P."/>
            <person name="Natvig D."/>
            <person name="Lalanne C."/>
            <person name="Gautier V."/>
            <person name="Ament-velasquez S.L."/>
            <person name="Kruys A."/>
            <person name="Hutchinson M.I."/>
            <person name="Powell A.J."/>
            <person name="Barry K."/>
            <person name="Miller A.N."/>
            <person name="Grigoriev I.V."/>
            <person name="Debuchy R."/>
            <person name="Gladieux P."/>
            <person name="Thoren M.H."/>
            <person name="Johannesson H."/>
        </authorList>
    </citation>
    <scope>NUCLEOTIDE SEQUENCE</scope>
    <source>
        <strain evidence="2">FGSC 1904</strain>
    </source>
</reference>
<proteinExistence type="predicted"/>
<feature type="region of interest" description="Disordered" evidence="1">
    <location>
        <begin position="1"/>
        <end position="26"/>
    </location>
</feature>
<keyword evidence="3" id="KW-1185">Reference proteome</keyword>
<organism evidence="2 3">
    <name type="scientific">Sordaria brevicollis</name>
    <dbReference type="NCBI Taxonomy" id="83679"/>
    <lineage>
        <taxon>Eukaryota</taxon>
        <taxon>Fungi</taxon>
        <taxon>Dikarya</taxon>
        <taxon>Ascomycota</taxon>
        <taxon>Pezizomycotina</taxon>
        <taxon>Sordariomycetes</taxon>
        <taxon>Sordariomycetidae</taxon>
        <taxon>Sordariales</taxon>
        <taxon>Sordariaceae</taxon>
        <taxon>Sordaria</taxon>
    </lineage>
</organism>
<evidence type="ECO:0000313" key="3">
    <source>
        <dbReference type="Proteomes" id="UP001281003"/>
    </source>
</evidence>
<accession>A0AAE0PET2</accession>
<dbReference type="EMBL" id="JAUTDP010000006">
    <property type="protein sequence ID" value="KAK3398190.1"/>
    <property type="molecule type" value="Genomic_DNA"/>
</dbReference>
<dbReference type="AlphaFoldDB" id="A0AAE0PET2"/>
<protein>
    <submittedName>
        <fullName evidence="2">Uncharacterized protein</fullName>
    </submittedName>
</protein>
<feature type="compositionally biased region" description="Low complexity" evidence="1">
    <location>
        <begin position="10"/>
        <end position="24"/>
    </location>
</feature>